<evidence type="ECO:0000313" key="2">
    <source>
        <dbReference type="EMBL" id="CAK10109.1"/>
    </source>
</evidence>
<dbReference type="Proteomes" id="UP000006575">
    <property type="component" value="Chromosome"/>
</dbReference>
<accession>Q1MAC9</accession>
<dbReference type="eggNOG" id="COG5255">
    <property type="taxonomic scope" value="Bacteria"/>
</dbReference>
<reference evidence="2 3" key="1">
    <citation type="journal article" date="2006" name="Genome Biol.">
        <title>The genome of Rhizobium leguminosarum has recognizable core and accessory components.</title>
        <authorList>
            <person name="Young J.W."/>
            <person name="Crossman L.C."/>
            <person name="Johnston A.W.B."/>
            <person name="Thomson N.R."/>
            <person name="Ghazoui Z.F."/>
            <person name="Hull K.H."/>
            <person name="Wexler M."/>
            <person name="Curson A.R.J."/>
            <person name="Todd J.D."/>
            <person name="Poole P.S."/>
            <person name="Mauchline T.H."/>
            <person name="East A.K."/>
            <person name="Quail M.A."/>
            <person name="Churcher C."/>
            <person name="Arrowsmith C."/>
            <person name="Cherevach A."/>
            <person name="Chillingworth T."/>
            <person name="Clarke K."/>
            <person name="Cronin A."/>
            <person name="Davis P."/>
            <person name="Fraser A."/>
            <person name="Hance Z."/>
            <person name="Hauser H."/>
            <person name="Jagels K."/>
            <person name="Moule S."/>
            <person name="Mungall K."/>
            <person name="Norbertczak H."/>
            <person name="Rabbinowitsch E."/>
            <person name="Sanders M."/>
            <person name="Simmonds M."/>
            <person name="Whitehead S."/>
            <person name="Parkhill J."/>
        </authorList>
    </citation>
    <scope>NUCLEOTIDE SEQUENCE [LARGE SCALE GENOMIC DNA]</scope>
    <source>
        <strain evidence="3">DSM 114642 / LMG 32736 / 3841</strain>
    </source>
</reference>
<feature type="domain" description="DUF1868" evidence="1">
    <location>
        <begin position="45"/>
        <end position="157"/>
    </location>
</feature>
<dbReference type="InterPro" id="IPR009097">
    <property type="entry name" value="Cyclic_Pdiesterase"/>
</dbReference>
<protein>
    <recommendedName>
        <fullName evidence="1">DUF1868 domain-containing protein</fullName>
    </recommendedName>
</protein>
<dbReference type="KEGG" id="rle:RL4626"/>
<gene>
    <name evidence="2" type="ordered locus">RL4626</name>
</gene>
<name>Q1MAC9_RHIJ3</name>
<dbReference type="InterPro" id="IPR015069">
    <property type="entry name" value="2H-PEstase_DUF1868"/>
</dbReference>
<sequence length="257" mass="29160">MVLPYGRCSPIKAPESPMTITTFSPELLLYSKTHNPIPPTHLGSRYRKVGGFLPEAGNTIVCHLEKGSQTQAVLIEAREKYLAMPEAPQFLFTPISSIHMTLFEGVIETRRRQDCWPGDLPLDAPIDDMIALMAARLEGFSMADPFKVAIVEARPSGLLVDGATENDRKVMRAWRNALAELLGYRQPNHDDYKFHMTFAYAIERLEDEALPRWQAMLDDVADDIRRKAPILELTPPAFCVFEDMNHFHELLIFDFEA</sequence>
<dbReference type="Gene3D" id="3.90.1140.10">
    <property type="entry name" value="Cyclic phosphodiesterase"/>
    <property type="match status" value="1"/>
</dbReference>
<dbReference type="Pfam" id="PF08975">
    <property type="entry name" value="2H-phosphodiest"/>
    <property type="match status" value="1"/>
</dbReference>
<proteinExistence type="predicted"/>
<keyword evidence="3" id="KW-1185">Reference proteome</keyword>
<dbReference type="HOGENOM" id="CLU_073317_0_0_5"/>
<dbReference type="EnsemblBacteria" id="CAK10109">
    <property type="protein sequence ID" value="CAK10109"/>
    <property type="gene ID" value="RL4626"/>
</dbReference>
<organism evidence="2 3">
    <name type="scientific">Rhizobium johnstonii (strain DSM 114642 / LMG 32736 / 3841)</name>
    <name type="common">Rhizobium leguminosarum bv. viciae</name>
    <dbReference type="NCBI Taxonomy" id="216596"/>
    <lineage>
        <taxon>Bacteria</taxon>
        <taxon>Pseudomonadati</taxon>
        <taxon>Pseudomonadota</taxon>
        <taxon>Alphaproteobacteria</taxon>
        <taxon>Hyphomicrobiales</taxon>
        <taxon>Rhizobiaceae</taxon>
        <taxon>Rhizobium/Agrobacterium group</taxon>
        <taxon>Rhizobium</taxon>
        <taxon>Rhizobium johnstonii</taxon>
    </lineage>
</organism>
<dbReference type="SUPFAM" id="SSF55144">
    <property type="entry name" value="LigT-like"/>
    <property type="match status" value="1"/>
</dbReference>
<dbReference type="EMBL" id="AM236080">
    <property type="protein sequence ID" value="CAK10109.1"/>
    <property type="molecule type" value="Genomic_DNA"/>
</dbReference>
<evidence type="ECO:0000259" key="1">
    <source>
        <dbReference type="Pfam" id="PF08975"/>
    </source>
</evidence>
<evidence type="ECO:0000313" key="3">
    <source>
        <dbReference type="Proteomes" id="UP000006575"/>
    </source>
</evidence>
<dbReference type="AlphaFoldDB" id="Q1MAC9"/>